<dbReference type="RefSeq" id="WP_093967670.1">
    <property type="nucleotide sequence ID" value="NZ_FXYE01000002.1"/>
</dbReference>
<evidence type="ECO:0000256" key="1">
    <source>
        <dbReference type="SAM" id="MobiDB-lite"/>
    </source>
</evidence>
<feature type="compositionally biased region" description="Low complexity" evidence="1">
    <location>
        <begin position="138"/>
        <end position="151"/>
    </location>
</feature>
<organism evidence="2 3">
    <name type="scientific">Actibacterium lipolyticum</name>
    <dbReference type="NCBI Taxonomy" id="1524263"/>
    <lineage>
        <taxon>Bacteria</taxon>
        <taxon>Pseudomonadati</taxon>
        <taxon>Pseudomonadota</taxon>
        <taxon>Alphaproteobacteria</taxon>
        <taxon>Rhodobacterales</taxon>
        <taxon>Roseobacteraceae</taxon>
        <taxon>Actibacterium</taxon>
    </lineage>
</organism>
<dbReference type="EMBL" id="FXYE01000002">
    <property type="protein sequence ID" value="SMX44330.1"/>
    <property type="molecule type" value="Genomic_DNA"/>
</dbReference>
<name>A0A238KNX5_9RHOB</name>
<dbReference type="OrthoDB" id="8100830at2"/>
<protein>
    <recommendedName>
        <fullName evidence="4">DUF3306 domain-containing protein</fullName>
    </recommendedName>
</protein>
<feature type="compositionally biased region" description="Acidic residues" evidence="1">
    <location>
        <begin position="48"/>
        <end position="57"/>
    </location>
</feature>
<evidence type="ECO:0000313" key="2">
    <source>
        <dbReference type="EMBL" id="SMX44330.1"/>
    </source>
</evidence>
<feature type="compositionally biased region" description="Acidic residues" evidence="1">
    <location>
        <begin position="152"/>
        <end position="170"/>
    </location>
</feature>
<evidence type="ECO:0008006" key="4">
    <source>
        <dbReference type="Google" id="ProtNLM"/>
    </source>
</evidence>
<keyword evidence="3" id="KW-1185">Reference proteome</keyword>
<feature type="region of interest" description="Disordered" evidence="1">
    <location>
        <begin position="138"/>
        <end position="207"/>
    </location>
</feature>
<sequence>MTQRPEGSDFWSRRRAGVRAEAEQEELVRAEAEAAELEAQAEEKSDAELLEELDLPDPDTLTAGDDFSAFMKEAVPQRLRTRALRQLWRTNPVLANLDQLVDYGEDFTDSALVVENLQTAYQVGKGMMKHVIAMAEQAAEADAPEAPQEELALVEEEEHLPDDTPEEADQTPETAEPEGQRFDEETAPQPRRRMRFEFASAPEQELR</sequence>
<gene>
    <name evidence="2" type="ORF">COL8621_02529</name>
</gene>
<feature type="region of interest" description="Disordered" evidence="1">
    <location>
        <begin position="1"/>
        <end position="20"/>
    </location>
</feature>
<dbReference type="Pfam" id="PF11748">
    <property type="entry name" value="DUF3306"/>
    <property type="match status" value="1"/>
</dbReference>
<dbReference type="InterPro" id="IPR021735">
    <property type="entry name" value="DUF3306"/>
</dbReference>
<reference evidence="3" key="1">
    <citation type="submission" date="2017-05" db="EMBL/GenBank/DDBJ databases">
        <authorList>
            <person name="Rodrigo-Torres L."/>
            <person name="Arahal R. D."/>
            <person name="Lucena T."/>
        </authorList>
    </citation>
    <scope>NUCLEOTIDE SEQUENCE [LARGE SCALE GENOMIC DNA]</scope>
    <source>
        <strain evidence="3">CECT 8621</strain>
    </source>
</reference>
<dbReference type="Proteomes" id="UP000202922">
    <property type="component" value="Unassembled WGS sequence"/>
</dbReference>
<feature type="region of interest" description="Disordered" evidence="1">
    <location>
        <begin position="35"/>
        <end position="57"/>
    </location>
</feature>
<dbReference type="AlphaFoldDB" id="A0A238KNX5"/>
<proteinExistence type="predicted"/>
<evidence type="ECO:0000313" key="3">
    <source>
        <dbReference type="Proteomes" id="UP000202922"/>
    </source>
</evidence>
<accession>A0A238KNX5</accession>